<keyword evidence="3" id="KW-1185">Reference proteome</keyword>
<dbReference type="RefSeq" id="WP_093975582.1">
    <property type="nucleotide sequence ID" value="NZ_FXXQ01000016.1"/>
</dbReference>
<reference evidence="2 3" key="1">
    <citation type="submission" date="2017-05" db="EMBL/GenBank/DDBJ databases">
        <authorList>
            <person name="Song R."/>
            <person name="Chenine A.L."/>
            <person name="Ruprecht R.M."/>
        </authorList>
    </citation>
    <scope>NUCLEOTIDE SEQUENCE [LARGE SCALE GENOMIC DNA]</scope>
    <source>
        <strain evidence="2 3">CECT 8489</strain>
    </source>
</reference>
<sequence length="44" mass="4944">MLRLLKLLFVLVVLIAVTVIGYAYLGDLRPDQQDVSEPVELDTN</sequence>
<evidence type="ECO:0000313" key="2">
    <source>
        <dbReference type="EMBL" id="SMX25385.1"/>
    </source>
</evidence>
<name>A0A238J5F9_9RHOB</name>
<dbReference type="Proteomes" id="UP000201838">
    <property type="component" value="Unassembled WGS sequence"/>
</dbReference>
<protein>
    <submittedName>
        <fullName evidence="2">Uncharacterized protein</fullName>
    </submittedName>
</protein>
<proteinExistence type="predicted"/>
<evidence type="ECO:0000313" key="3">
    <source>
        <dbReference type="Proteomes" id="UP000201838"/>
    </source>
</evidence>
<keyword evidence="1" id="KW-0472">Membrane</keyword>
<keyword evidence="1" id="KW-1133">Transmembrane helix</keyword>
<dbReference type="EMBL" id="FXXQ01000016">
    <property type="protein sequence ID" value="SMX25385.1"/>
    <property type="molecule type" value="Genomic_DNA"/>
</dbReference>
<feature type="transmembrane region" description="Helical" evidence="1">
    <location>
        <begin position="7"/>
        <end position="25"/>
    </location>
</feature>
<accession>A0A238J5F9</accession>
<dbReference type="AlphaFoldDB" id="A0A238J5F9"/>
<evidence type="ECO:0000256" key="1">
    <source>
        <dbReference type="SAM" id="Phobius"/>
    </source>
</evidence>
<gene>
    <name evidence="2" type="ORF">BOA8489_03528</name>
</gene>
<keyword evidence="1" id="KW-0812">Transmembrane</keyword>
<organism evidence="2 3">
    <name type="scientific">Boseongicola aestuarii</name>
    <dbReference type="NCBI Taxonomy" id="1470561"/>
    <lineage>
        <taxon>Bacteria</taxon>
        <taxon>Pseudomonadati</taxon>
        <taxon>Pseudomonadota</taxon>
        <taxon>Alphaproteobacteria</taxon>
        <taxon>Rhodobacterales</taxon>
        <taxon>Paracoccaceae</taxon>
        <taxon>Boseongicola</taxon>
    </lineage>
</organism>